<dbReference type="EMBL" id="CP020444">
    <property type="protein sequence ID" value="ARC38877.1"/>
    <property type="molecule type" value="Genomic_DNA"/>
</dbReference>
<dbReference type="InterPro" id="IPR005143">
    <property type="entry name" value="TF_LuxR_autoind-bd_dom"/>
</dbReference>
<dbReference type="Pfam" id="PF00196">
    <property type="entry name" value="GerE"/>
    <property type="match status" value="1"/>
</dbReference>
<keyword evidence="2" id="KW-0238">DNA-binding</keyword>
<geneLocation type="plasmid" evidence="6 7">
    <name>unnamed4</name>
</geneLocation>
<organism evidence="6 7">
    <name type="scientific">Paracoccus yeei</name>
    <dbReference type="NCBI Taxonomy" id="147645"/>
    <lineage>
        <taxon>Bacteria</taxon>
        <taxon>Pseudomonadati</taxon>
        <taxon>Pseudomonadota</taxon>
        <taxon>Alphaproteobacteria</taxon>
        <taxon>Rhodobacterales</taxon>
        <taxon>Paracoccaceae</taxon>
        <taxon>Paracoccus</taxon>
    </lineage>
</organism>
<dbReference type="Gene3D" id="1.10.10.10">
    <property type="entry name" value="Winged helix-like DNA-binding domain superfamily/Winged helix DNA-binding domain"/>
    <property type="match status" value="1"/>
</dbReference>
<evidence type="ECO:0000256" key="1">
    <source>
        <dbReference type="ARBA" id="ARBA00023015"/>
    </source>
</evidence>
<evidence type="ECO:0000256" key="3">
    <source>
        <dbReference type="ARBA" id="ARBA00023163"/>
    </source>
</evidence>
<dbReference type="Proteomes" id="UP000191257">
    <property type="component" value="Plasmid unnamed4"/>
</dbReference>
<dbReference type="AlphaFoldDB" id="A0A1V0GYF8"/>
<dbReference type="GO" id="GO:0003677">
    <property type="term" value="F:DNA binding"/>
    <property type="evidence" value="ECO:0007669"/>
    <property type="project" value="UniProtKB-KW"/>
</dbReference>
<keyword evidence="3" id="KW-0804">Transcription</keyword>
<evidence type="ECO:0000256" key="4">
    <source>
        <dbReference type="SAM" id="MobiDB-lite"/>
    </source>
</evidence>
<keyword evidence="1" id="KW-0805">Transcription regulation</keyword>
<protein>
    <submittedName>
        <fullName evidence="6">LuxR family transcriptional regulator</fullName>
    </submittedName>
</protein>
<dbReference type="InterPro" id="IPR036693">
    <property type="entry name" value="TF_LuxR_autoind-bd_dom_sf"/>
</dbReference>
<dbReference type="SUPFAM" id="SSF75516">
    <property type="entry name" value="Pheromone-binding domain of LuxR-like quorum-sensing transcription factors"/>
    <property type="match status" value="1"/>
</dbReference>
<dbReference type="Pfam" id="PF03472">
    <property type="entry name" value="Autoind_bind"/>
    <property type="match status" value="1"/>
</dbReference>
<dbReference type="CDD" id="cd06170">
    <property type="entry name" value="LuxR_C_like"/>
    <property type="match status" value="1"/>
</dbReference>
<evidence type="ECO:0000259" key="5">
    <source>
        <dbReference type="PROSITE" id="PS50043"/>
    </source>
</evidence>
<dbReference type="PROSITE" id="PS50043">
    <property type="entry name" value="HTH_LUXR_2"/>
    <property type="match status" value="1"/>
</dbReference>
<dbReference type="SMART" id="SM00421">
    <property type="entry name" value="HTH_LUXR"/>
    <property type="match status" value="1"/>
</dbReference>
<feature type="domain" description="HTH luxR-type" evidence="5">
    <location>
        <begin position="187"/>
        <end position="252"/>
    </location>
</feature>
<feature type="region of interest" description="Disordered" evidence="4">
    <location>
        <begin position="1"/>
        <end position="31"/>
    </location>
</feature>
<dbReference type="InterPro" id="IPR036388">
    <property type="entry name" value="WH-like_DNA-bd_sf"/>
</dbReference>
<evidence type="ECO:0000313" key="7">
    <source>
        <dbReference type="Proteomes" id="UP000191257"/>
    </source>
</evidence>
<reference evidence="6" key="1">
    <citation type="submission" date="2017-12" db="EMBL/GenBank/DDBJ databases">
        <title>FDA dAtabase for Regulatory Grade micrObial Sequences (FDA-ARGOS): Supporting development and validation of Infectious Disease Dx tests.</title>
        <authorList>
            <person name="Campos J."/>
            <person name="Goldberg B."/>
            <person name="Tallon L."/>
            <person name="Sadzewicz L."/>
            <person name="Sengamalay N."/>
            <person name="Ott S."/>
            <person name="Godinez A."/>
            <person name="Nagaraj S."/>
            <person name="Vyas G."/>
            <person name="Aluvathingal J."/>
            <person name="Nadendla S."/>
            <person name="Geyer C."/>
            <person name="Nandy P."/>
            <person name="Hobson J."/>
            <person name="Sichtig H."/>
        </authorList>
    </citation>
    <scope>NUCLEOTIDE SEQUENCE</scope>
    <source>
        <strain evidence="6">FDAARGOS_252</strain>
        <plasmid evidence="6">unnamed4</plasmid>
    </source>
</reference>
<evidence type="ECO:0000256" key="2">
    <source>
        <dbReference type="ARBA" id="ARBA00023125"/>
    </source>
</evidence>
<dbReference type="SUPFAM" id="SSF46894">
    <property type="entry name" value="C-terminal effector domain of the bipartite response regulators"/>
    <property type="match status" value="1"/>
</dbReference>
<dbReference type="PRINTS" id="PR00038">
    <property type="entry name" value="HTHLUXR"/>
</dbReference>
<name>A0A1V0GYF8_9RHOB</name>
<gene>
    <name evidence="6" type="ORF">A6J80_21510</name>
</gene>
<dbReference type="KEGG" id="pye:A6J80_21510"/>
<dbReference type="Gene3D" id="3.30.450.80">
    <property type="entry name" value="Transcription factor LuxR-like, autoinducer-binding domain"/>
    <property type="match status" value="1"/>
</dbReference>
<accession>A0A1V0GYF8</accession>
<keyword evidence="7" id="KW-1185">Reference proteome</keyword>
<dbReference type="InterPro" id="IPR000792">
    <property type="entry name" value="Tscrpt_reg_LuxR_C"/>
</dbReference>
<dbReference type="PANTHER" id="PTHR44688">
    <property type="entry name" value="DNA-BINDING TRANSCRIPTIONAL ACTIVATOR DEVR_DOSR"/>
    <property type="match status" value="1"/>
</dbReference>
<dbReference type="PANTHER" id="PTHR44688:SF16">
    <property type="entry name" value="DNA-BINDING TRANSCRIPTIONAL ACTIVATOR DEVR_DOSR"/>
    <property type="match status" value="1"/>
</dbReference>
<sequence length="264" mass="30100">MEEALQHETTTQRIGLPPTGPGNHRPDGPKARHALTFNLDHSGGADQLLERFIPDYHSEIQRLTQICNKGFIMGFGISTRERPDYLVNTMPVKWSTIYENANYMFYDPVVHWLLDHDGSIRWSEIRGPDIRSVRAHAASFGIRFGCVISYKVKNRRCFLSMSREDQEFTDEEIAAWKAKFHLWSQMVVEERPVLNERELSVLRALGDGMTHKEAADHLNISMATVRQRQTSAMHKLGAKNPTSAVRMATAYQLLDIPPSPTANR</sequence>
<dbReference type="GO" id="GO:0006355">
    <property type="term" value="P:regulation of DNA-templated transcription"/>
    <property type="evidence" value="ECO:0007669"/>
    <property type="project" value="InterPro"/>
</dbReference>
<evidence type="ECO:0000313" key="6">
    <source>
        <dbReference type="EMBL" id="ARC38877.1"/>
    </source>
</evidence>
<dbReference type="InterPro" id="IPR016032">
    <property type="entry name" value="Sig_transdc_resp-reg_C-effctor"/>
</dbReference>
<proteinExistence type="predicted"/>
<keyword evidence="6" id="KW-0614">Plasmid</keyword>